<feature type="region of interest" description="Disordered" evidence="1">
    <location>
        <begin position="592"/>
        <end position="655"/>
    </location>
</feature>
<proteinExistence type="predicted"/>
<keyword evidence="4" id="KW-1185">Reference proteome</keyword>
<feature type="region of interest" description="Disordered" evidence="1">
    <location>
        <begin position="545"/>
        <end position="575"/>
    </location>
</feature>
<feature type="compositionally biased region" description="Basic and acidic residues" evidence="1">
    <location>
        <begin position="636"/>
        <end position="655"/>
    </location>
</feature>
<feature type="compositionally biased region" description="Pro residues" evidence="1">
    <location>
        <begin position="602"/>
        <end position="611"/>
    </location>
</feature>
<feature type="region of interest" description="Disordered" evidence="1">
    <location>
        <begin position="379"/>
        <end position="525"/>
    </location>
</feature>
<feature type="compositionally biased region" description="Basic and acidic residues" evidence="1">
    <location>
        <begin position="482"/>
        <end position="492"/>
    </location>
</feature>
<dbReference type="Pfam" id="PF00665">
    <property type="entry name" value="rve"/>
    <property type="match status" value="1"/>
</dbReference>
<dbReference type="EMBL" id="JABDTM020023618">
    <property type="protein sequence ID" value="KAH0815061.1"/>
    <property type="molecule type" value="Genomic_DNA"/>
</dbReference>
<feature type="domain" description="Integrase catalytic" evidence="2">
    <location>
        <begin position="33"/>
        <end position="135"/>
    </location>
</feature>
<feature type="region of interest" description="Disordered" evidence="1">
    <location>
        <begin position="18"/>
        <end position="37"/>
    </location>
</feature>
<dbReference type="Proteomes" id="UP000719412">
    <property type="component" value="Unassembled WGS sequence"/>
</dbReference>
<feature type="compositionally biased region" description="Pro residues" evidence="1">
    <location>
        <begin position="345"/>
        <end position="355"/>
    </location>
</feature>
<dbReference type="PANTHER" id="PTHR37984">
    <property type="entry name" value="PROTEIN CBG26694"/>
    <property type="match status" value="1"/>
</dbReference>
<evidence type="ECO:0000259" key="2">
    <source>
        <dbReference type="PROSITE" id="PS50994"/>
    </source>
</evidence>
<sequence length="655" mass="71581">MFREAAQYVRKCPSCQRYKTPQQQPPGKMYPTPNRQPWETVSTDLVGPLPRSSRGNCYVVVMQDRFTKWVQCRAVRKATARAVTQALYEEVITRFGCPVTVISDNGTQYSGGTFRTLLLELGIAHRLTRPYTPHAFNTSRHESTRNTPALLNFGRELVVPNAVHRPAPGNAVHHSERLRLLKDTFELVRVNLARVFAKQGKYYNLRHREWRCHPGDHVLKRDHPLSSGAKGFAAKLSPKYSGPYTVTKVLSPVVYNLQSPSGQKILRAHIKDLKPYQMPESPADFANICRMPNQRIPPPPNGLQSVRQQLNRRLAGQADLMQAARRAEERTETRTTRDVRSTSAPPRPNPTPVGPPASGETSSLSQTRPAALICWINSPDSRALPPLTGESRGPGTPMDLTVRSQRHGPPPPPPPRASNEGPSSDTDLPPTATTSTWPPPRHHGVANAGELPTRRPAHSGIGGPPKKSTVSPRDASPTAPPSKDEASIDGGKRAPVCPARRDATGSWTHNHGYETDPLPKLADPARVNPKGEFLIIRPRATCTPTAELIPPVRRDQTSNSLPGPAKVPPKSDETSAMGQLLDLKWTVVDEVDTALASAGSPDPSPPAPPARRSPREEDRGNSIVPASDFAPARAPAPDRTDTEAEDHCDGAERDG</sequence>
<protein>
    <recommendedName>
        <fullName evidence="2">Integrase catalytic domain-containing protein</fullName>
    </recommendedName>
</protein>
<accession>A0A8J6LIJ9</accession>
<name>A0A8J6LIJ9_TENMO</name>
<dbReference type="InterPro" id="IPR036397">
    <property type="entry name" value="RNaseH_sf"/>
</dbReference>
<dbReference type="InterPro" id="IPR012337">
    <property type="entry name" value="RNaseH-like_sf"/>
</dbReference>
<feature type="compositionally biased region" description="Basic and acidic residues" evidence="1">
    <location>
        <begin position="325"/>
        <end position="340"/>
    </location>
</feature>
<comment type="caution">
    <text evidence="3">The sequence shown here is derived from an EMBL/GenBank/DDBJ whole genome shotgun (WGS) entry which is preliminary data.</text>
</comment>
<evidence type="ECO:0000313" key="4">
    <source>
        <dbReference type="Proteomes" id="UP000719412"/>
    </source>
</evidence>
<dbReference type="Gene3D" id="3.30.420.10">
    <property type="entry name" value="Ribonuclease H-like superfamily/Ribonuclease H"/>
    <property type="match status" value="1"/>
</dbReference>
<reference evidence="3" key="1">
    <citation type="journal article" date="2020" name="J Insects Food Feed">
        <title>The yellow mealworm (Tenebrio molitor) genome: a resource for the emerging insects as food and feed industry.</title>
        <authorList>
            <person name="Eriksson T."/>
            <person name="Andere A."/>
            <person name="Kelstrup H."/>
            <person name="Emery V."/>
            <person name="Picard C."/>
        </authorList>
    </citation>
    <scope>NUCLEOTIDE SEQUENCE</scope>
    <source>
        <strain evidence="3">Stoneville</strain>
        <tissue evidence="3">Whole head</tissue>
    </source>
</reference>
<dbReference type="AlphaFoldDB" id="A0A8J6LIJ9"/>
<dbReference type="PANTHER" id="PTHR37984:SF5">
    <property type="entry name" value="PROTEIN NYNRIN-LIKE"/>
    <property type="match status" value="1"/>
</dbReference>
<dbReference type="InterPro" id="IPR001584">
    <property type="entry name" value="Integrase_cat-core"/>
</dbReference>
<gene>
    <name evidence="3" type="ORF">GEV33_007730</name>
</gene>
<feature type="region of interest" description="Disordered" evidence="1">
    <location>
        <begin position="321"/>
        <end position="366"/>
    </location>
</feature>
<dbReference type="SUPFAM" id="SSF53098">
    <property type="entry name" value="Ribonuclease H-like"/>
    <property type="match status" value="1"/>
</dbReference>
<dbReference type="GO" id="GO:0015074">
    <property type="term" value="P:DNA integration"/>
    <property type="evidence" value="ECO:0007669"/>
    <property type="project" value="InterPro"/>
</dbReference>
<dbReference type="InterPro" id="IPR050951">
    <property type="entry name" value="Retrovirus_Pol_polyprotein"/>
</dbReference>
<evidence type="ECO:0000256" key="1">
    <source>
        <dbReference type="SAM" id="MobiDB-lite"/>
    </source>
</evidence>
<dbReference type="GO" id="GO:0003676">
    <property type="term" value="F:nucleic acid binding"/>
    <property type="evidence" value="ECO:0007669"/>
    <property type="project" value="InterPro"/>
</dbReference>
<evidence type="ECO:0000313" key="3">
    <source>
        <dbReference type="EMBL" id="KAH0815061.1"/>
    </source>
</evidence>
<dbReference type="PROSITE" id="PS50994">
    <property type="entry name" value="INTEGRASE"/>
    <property type="match status" value="1"/>
</dbReference>
<organism evidence="3 4">
    <name type="scientific">Tenebrio molitor</name>
    <name type="common">Yellow mealworm beetle</name>
    <dbReference type="NCBI Taxonomy" id="7067"/>
    <lineage>
        <taxon>Eukaryota</taxon>
        <taxon>Metazoa</taxon>
        <taxon>Ecdysozoa</taxon>
        <taxon>Arthropoda</taxon>
        <taxon>Hexapoda</taxon>
        <taxon>Insecta</taxon>
        <taxon>Pterygota</taxon>
        <taxon>Neoptera</taxon>
        <taxon>Endopterygota</taxon>
        <taxon>Coleoptera</taxon>
        <taxon>Polyphaga</taxon>
        <taxon>Cucujiformia</taxon>
        <taxon>Tenebrionidae</taxon>
        <taxon>Tenebrio</taxon>
    </lineage>
</organism>
<reference evidence="3" key="2">
    <citation type="submission" date="2021-08" db="EMBL/GenBank/DDBJ databases">
        <authorList>
            <person name="Eriksson T."/>
        </authorList>
    </citation>
    <scope>NUCLEOTIDE SEQUENCE</scope>
    <source>
        <strain evidence="3">Stoneville</strain>
        <tissue evidence="3">Whole head</tissue>
    </source>
</reference>